<sequence length="216" mass="22911">MAVAGAPLVPANDDKRNMVPPSSLVLKPGKPAEFIKLGQPYLKRPEGPTPVLEYGRELHGLGHTCNTAETGISCRNDQTGYGFTFSSKGYSFQYTPVSPASEQTPPVARQQPAGDETAVLGAPGDEYSVGYGTRRPDRISTNSLCGNTVESISWDNWGAPVATGTGTWCQNSGSRSRGEPPRPVKLTASDLATCGGVRAYRTLQFDDGTRESICAG</sequence>
<protein>
    <submittedName>
        <fullName evidence="1">Uncharacterized protein</fullName>
    </submittedName>
</protein>
<organism evidence="1 2">
    <name type="scientific">Mycolicibacterium iranicum</name>
    <name type="common">Mycobacterium iranicum</name>
    <dbReference type="NCBI Taxonomy" id="912594"/>
    <lineage>
        <taxon>Bacteria</taxon>
        <taxon>Bacillati</taxon>
        <taxon>Actinomycetota</taxon>
        <taxon>Actinomycetes</taxon>
        <taxon>Mycobacteriales</taxon>
        <taxon>Mycobacteriaceae</taxon>
        <taxon>Mycolicibacterium</taxon>
    </lineage>
</organism>
<reference evidence="1 2" key="1">
    <citation type="submission" date="2020-08" db="EMBL/GenBank/DDBJ databases">
        <title>The Agave Microbiome: Exploring the role of microbial communities in plant adaptations to desert environments.</title>
        <authorList>
            <person name="Partida-Martinez L.P."/>
        </authorList>
    </citation>
    <scope>NUCLEOTIDE SEQUENCE [LARGE SCALE GENOMIC DNA]</scope>
    <source>
        <strain evidence="1 2">AT2.18</strain>
    </source>
</reference>
<dbReference type="EMBL" id="JACHVU010000002">
    <property type="protein sequence ID" value="MBB2989680.1"/>
    <property type="molecule type" value="Genomic_DNA"/>
</dbReference>
<name>A0A839Q0E3_MYCIR</name>
<dbReference type="Proteomes" id="UP000550501">
    <property type="component" value="Unassembled WGS sequence"/>
</dbReference>
<gene>
    <name evidence="1" type="ORF">FHR72_001143</name>
</gene>
<evidence type="ECO:0000313" key="2">
    <source>
        <dbReference type="Proteomes" id="UP000550501"/>
    </source>
</evidence>
<proteinExistence type="predicted"/>
<dbReference type="RefSeq" id="WP_183466953.1">
    <property type="nucleotide sequence ID" value="NZ_JACHVU010000002.1"/>
</dbReference>
<accession>A0A839Q0E3</accession>
<evidence type="ECO:0000313" key="1">
    <source>
        <dbReference type="EMBL" id="MBB2989680.1"/>
    </source>
</evidence>
<comment type="caution">
    <text evidence="1">The sequence shown here is derived from an EMBL/GenBank/DDBJ whole genome shotgun (WGS) entry which is preliminary data.</text>
</comment>
<keyword evidence="2" id="KW-1185">Reference proteome</keyword>
<dbReference type="AlphaFoldDB" id="A0A839Q0E3"/>